<protein>
    <submittedName>
        <fullName evidence="2">Uncharacterized protein</fullName>
    </submittedName>
</protein>
<gene>
    <name evidence="2" type="ORF">BO97DRAFT_417878</name>
</gene>
<dbReference type="VEuPathDB" id="FungiDB:BO97DRAFT_417878"/>
<organism evidence="2 3">
    <name type="scientific">Aspergillus homomorphus (strain CBS 101889)</name>
    <dbReference type="NCBI Taxonomy" id="1450537"/>
    <lineage>
        <taxon>Eukaryota</taxon>
        <taxon>Fungi</taxon>
        <taxon>Dikarya</taxon>
        <taxon>Ascomycota</taxon>
        <taxon>Pezizomycotina</taxon>
        <taxon>Eurotiomycetes</taxon>
        <taxon>Eurotiomycetidae</taxon>
        <taxon>Eurotiales</taxon>
        <taxon>Aspergillaceae</taxon>
        <taxon>Aspergillus</taxon>
        <taxon>Aspergillus subgen. Circumdati</taxon>
    </lineage>
</organism>
<keyword evidence="3" id="KW-1185">Reference proteome</keyword>
<feature type="compositionally biased region" description="Acidic residues" evidence="1">
    <location>
        <begin position="238"/>
        <end position="259"/>
    </location>
</feature>
<evidence type="ECO:0000256" key="1">
    <source>
        <dbReference type="SAM" id="MobiDB-lite"/>
    </source>
</evidence>
<dbReference type="AlphaFoldDB" id="A0A395HKK1"/>
<evidence type="ECO:0000313" key="3">
    <source>
        <dbReference type="Proteomes" id="UP000248961"/>
    </source>
</evidence>
<dbReference type="Proteomes" id="UP000248961">
    <property type="component" value="Unassembled WGS sequence"/>
</dbReference>
<dbReference type="GeneID" id="37200785"/>
<dbReference type="STRING" id="1450537.A0A395HKK1"/>
<name>A0A395HKK1_ASPHC</name>
<evidence type="ECO:0000313" key="2">
    <source>
        <dbReference type="EMBL" id="RAL08270.1"/>
    </source>
</evidence>
<proteinExistence type="predicted"/>
<dbReference type="EMBL" id="KZ824317">
    <property type="protein sequence ID" value="RAL08270.1"/>
    <property type="molecule type" value="Genomic_DNA"/>
</dbReference>
<reference evidence="2 3" key="1">
    <citation type="submission" date="2018-02" db="EMBL/GenBank/DDBJ databases">
        <title>The genomes of Aspergillus section Nigri reveals drivers in fungal speciation.</title>
        <authorList>
            <consortium name="DOE Joint Genome Institute"/>
            <person name="Vesth T.C."/>
            <person name="Nybo J."/>
            <person name="Theobald S."/>
            <person name="Brandl J."/>
            <person name="Frisvad J.C."/>
            <person name="Nielsen K.F."/>
            <person name="Lyhne E.K."/>
            <person name="Kogle M.E."/>
            <person name="Kuo A."/>
            <person name="Riley R."/>
            <person name="Clum A."/>
            <person name="Nolan M."/>
            <person name="Lipzen A."/>
            <person name="Salamov A."/>
            <person name="Henrissat B."/>
            <person name="Wiebenga A."/>
            <person name="De vries R.P."/>
            <person name="Grigoriev I.V."/>
            <person name="Mortensen U.H."/>
            <person name="Andersen M.R."/>
            <person name="Baker S.E."/>
        </authorList>
    </citation>
    <scope>NUCLEOTIDE SEQUENCE [LARGE SCALE GENOMIC DNA]</scope>
    <source>
        <strain evidence="2 3">CBS 101889</strain>
    </source>
</reference>
<accession>A0A395HKK1</accession>
<sequence>MALDETLNEEIEEKRIAYLRTPYTDHAVDYWDNAEIRAMVQDFGQRGLEQGWPWAAGAAYIWRSILEYALSVPGARLDERYGLTLEVREFRTKTDPQRPVRPYCTVDVAHQWEQIGANGERLAAVCVFCLDVTQGSLEITQEEADALVHRHMPSEEARRKKHAIILVKRNNLAVFQWRENEREELALCRLRRLEKQGSLCLWRDHEVVEAFLKRLRRRMHRVRRVEGQSYCVFKDAWSEDDSDGEDEEDGDEEDTEDLAMDYFPYSPMHTDDDSGDYCHVIEMPEGYR</sequence>
<feature type="region of interest" description="Disordered" evidence="1">
    <location>
        <begin position="238"/>
        <end position="271"/>
    </location>
</feature>
<dbReference type="RefSeq" id="XP_025547424.1">
    <property type="nucleotide sequence ID" value="XM_025696496.1"/>
</dbReference>